<dbReference type="SUPFAM" id="SSF53590">
    <property type="entry name" value="Nucleoside hydrolase"/>
    <property type="match status" value="1"/>
</dbReference>
<evidence type="ECO:0000256" key="1">
    <source>
        <dbReference type="ARBA" id="ARBA00022801"/>
    </source>
</evidence>
<dbReference type="EMBL" id="SHAG01000011">
    <property type="protein sequence ID" value="RZO76470.1"/>
    <property type="molecule type" value="Genomic_DNA"/>
</dbReference>
<evidence type="ECO:0000313" key="4">
    <source>
        <dbReference type="EMBL" id="RZO76470.1"/>
    </source>
</evidence>
<dbReference type="PANTHER" id="PTHR12304">
    <property type="entry name" value="INOSINE-URIDINE PREFERRING NUCLEOSIDE HYDROLASE"/>
    <property type="match status" value="1"/>
</dbReference>
<dbReference type="InterPro" id="IPR001910">
    <property type="entry name" value="Inosine/uridine_hydrolase_dom"/>
</dbReference>
<reference evidence="4 5" key="1">
    <citation type="submission" date="2019-02" db="EMBL/GenBank/DDBJ databases">
        <title>Prokaryotic population dynamics and viral predation in marine succession experiment using metagenomics: the confinement effect.</title>
        <authorList>
            <person name="Haro-Moreno J.M."/>
            <person name="Rodriguez-Valera F."/>
            <person name="Lopez-Perez M."/>
        </authorList>
    </citation>
    <scope>NUCLEOTIDE SEQUENCE [LARGE SCALE GENOMIC DNA]</scope>
    <source>
        <strain evidence="4">MED-G157</strain>
    </source>
</reference>
<evidence type="ECO:0000259" key="3">
    <source>
        <dbReference type="Pfam" id="PF01156"/>
    </source>
</evidence>
<dbReference type="GO" id="GO:0008477">
    <property type="term" value="F:purine nucleosidase activity"/>
    <property type="evidence" value="ECO:0007669"/>
    <property type="project" value="TreeGrafter"/>
</dbReference>
<keyword evidence="1" id="KW-0378">Hydrolase</keyword>
<proteinExistence type="predicted"/>
<dbReference type="AlphaFoldDB" id="A0A520S1W8"/>
<feature type="domain" description="Inosine/uridine-preferring nucleoside hydrolase" evidence="3">
    <location>
        <begin position="6"/>
        <end position="277"/>
    </location>
</feature>
<keyword evidence="2" id="KW-0326">Glycosidase</keyword>
<dbReference type="PANTHER" id="PTHR12304:SF4">
    <property type="entry name" value="URIDINE NUCLEOSIDASE"/>
    <property type="match status" value="1"/>
</dbReference>
<comment type="caution">
    <text evidence="4">The sequence shown here is derived from an EMBL/GenBank/DDBJ whole genome shotgun (WGS) entry which is preliminary data.</text>
</comment>
<dbReference type="InterPro" id="IPR036452">
    <property type="entry name" value="Ribo_hydro-like"/>
</dbReference>
<organism evidence="4 5">
    <name type="scientific">OM182 bacterium</name>
    <dbReference type="NCBI Taxonomy" id="2510334"/>
    <lineage>
        <taxon>Bacteria</taxon>
        <taxon>Pseudomonadati</taxon>
        <taxon>Pseudomonadota</taxon>
        <taxon>Gammaproteobacteria</taxon>
        <taxon>OMG group</taxon>
        <taxon>OM182 clade</taxon>
    </lineage>
</organism>
<dbReference type="Pfam" id="PF01156">
    <property type="entry name" value="IU_nuc_hydro"/>
    <property type="match status" value="1"/>
</dbReference>
<sequence>MKTIPVIIDTDIGSDIDDTWALAMALGCPELDIKLITTCTGDTTYRAKIVCKFLEHVGHTETPVGIGISFNSLLENQKAYVNGYQLQNYPGEVIDDGVKAMAQIIMESEETITLICLGPLQNIAKLLEIEPRINEKIRFVGMHGAIFKGYKGMNGVQAEYNIVQHVDSAKVVFSSNLDMTITPLDTCGMICLEGDDYQAVAKATNKTMIEVIDNYEIWQRAMGVKELEMTTRSSILFDTVAIYLALDNSFLEMKRLGIKITNEGKTIVDGSGKAINVAIEWRDQRGFYDFLIKRLLKAP</sequence>
<name>A0A520S1W8_9GAMM</name>
<accession>A0A520S1W8</accession>
<dbReference type="Gene3D" id="3.90.245.10">
    <property type="entry name" value="Ribonucleoside hydrolase-like"/>
    <property type="match status" value="1"/>
</dbReference>
<dbReference type="GO" id="GO:0006152">
    <property type="term" value="P:purine nucleoside catabolic process"/>
    <property type="evidence" value="ECO:0007669"/>
    <property type="project" value="TreeGrafter"/>
</dbReference>
<evidence type="ECO:0000256" key="2">
    <source>
        <dbReference type="ARBA" id="ARBA00023295"/>
    </source>
</evidence>
<dbReference type="Proteomes" id="UP000316199">
    <property type="component" value="Unassembled WGS sequence"/>
</dbReference>
<evidence type="ECO:0000313" key="5">
    <source>
        <dbReference type="Proteomes" id="UP000316199"/>
    </source>
</evidence>
<dbReference type="GO" id="GO:0005829">
    <property type="term" value="C:cytosol"/>
    <property type="evidence" value="ECO:0007669"/>
    <property type="project" value="TreeGrafter"/>
</dbReference>
<gene>
    <name evidence="4" type="ORF">EVA68_04090</name>
</gene>
<protein>
    <recommendedName>
        <fullName evidence="3">Inosine/uridine-preferring nucleoside hydrolase domain-containing protein</fullName>
    </recommendedName>
</protein>
<dbReference type="InterPro" id="IPR023186">
    <property type="entry name" value="IUNH"/>
</dbReference>